<dbReference type="EMBL" id="JACEIK010000183">
    <property type="protein sequence ID" value="MCD7451880.1"/>
    <property type="molecule type" value="Genomic_DNA"/>
</dbReference>
<reference evidence="1 2" key="1">
    <citation type="journal article" date="2021" name="BMC Genomics">
        <title>Datura genome reveals duplications of psychoactive alkaloid biosynthetic genes and high mutation rate following tissue culture.</title>
        <authorList>
            <person name="Rajewski A."/>
            <person name="Carter-House D."/>
            <person name="Stajich J."/>
            <person name="Litt A."/>
        </authorList>
    </citation>
    <scope>NUCLEOTIDE SEQUENCE [LARGE SCALE GENOMIC DNA]</scope>
    <source>
        <strain evidence="1">AR-01</strain>
    </source>
</reference>
<protein>
    <submittedName>
        <fullName evidence="1">Uncharacterized protein</fullName>
    </submittedName>
</protein>
<evidence type="ECO:0000313" key="2">
    <source>
        <dbReference type="Proteomes" id="UP000823775"/>
    </source>
</evidence>
<sequence>AIGAIGRARQQQNRHYRSCDAQHIQRYAWRAVALVPALQLARGSLLLAQWSVRCSPSAARCHGRCGN</sequence>
<dbReference type="Proteomes" id="UP000823775">
    <property type="component" value="Unassembled WGS sequence"/>
</dbReference>
<feature type="non-terminal residue" evidence="1">
    <location>
        <position position="67"/>
    </location>
</feature>
<feature type="non-terminal residue" evidence="1">
    <location>
        <position position="1"/>
    </location>
</feature>
<proteinExistence type="predicted"/>
<name>A0ABS8S0W4_DATST</name>
<keyword evidence="2" id="KW-1185">Reference proteome</keyword>
<gene>
    <name evidence="1" type="ORF">HAX54_013706</name>
</gene>
<evidence type="ECO:0000313" key="1">
    <source>
        <dbReference type="EMBL" id="MCD7451880.1"/>
    </source>
</evidence>
<organism evidence="1 2">
    <name type="scientific">Datura stramonium</name>
    <name type="common">Jimsonweed</name>
    <name type="synonym">Common thornapple</name>
    <dbReference type="NCBI Taxonomy" id="4076"/>
    <lineage>
        <taxon>Eukaryota</taxon>
        <taxon>Viridiplantae</taxon>
        <taxon>Streptophyta</taxon>
        <taxon>Embryophyta</taxon>
        <taxon>Tracheophyta</taxon>
        <taxon>Spermatophyta</taxon>
        <taxon>Magnoliopsida</taxon>
        <taxon>eudicotyledons</taxon>
        <taxon>Gunneridae</taxon>
        <taxon>Pentapetalae</taxon>
        <taxon>asterids</taxon>
        <taxon>lamiids</taxon>
        <taxon>Solanales</taxon>
        <taxon>Solanaceae</taxon>
        <taxon>Solanoideae</taxon>
        <taxon>Datureae</taxon>
        <taxon>Datura</taxon>
    </lineage>
</organism>
<comment type="caution">
    <text evidence="1">The sequence shown here is derived from an EMBL/GenBank/DDBJ whole genome shotgun (WGS) entry which is preliminary data.</text>
</comment>
<accession>A0ABS8S0W4</accession>